<dbReference type="Gene3D" id="3.40.525.10">
    <property type="entry name" value="CRAL-TRIO lipid binding domain"/>
    <property type="match status" value="1"/>
</dbReference>
<organism evidence="3 4">
    <name type="scientific">Gryllus longicercus</name>
    <dbReference type="NCBI Taxonomy" id="2509291"/>
    <lineage>
        <taxon>Eukaryota</taxon>
        <taxon>Metazoa</taxon>
        <taxon>Ecdysozoa</taxon>
        <taxon>Arthropoda</taxon>
        <taxon>Hexapoda</taxon>
        <taxon>Insecta</taxon>
        <taxon>Pterygota</taxon>
        <taxon>Neoptera</taxon>
        <taxon>Polyneoptera</taxon>
        <taxon>Orthoptera</taxon>
        <taxon>Ensifera</taxon>
        <taxon>Gryllidea</taxon>
        <taxon>Grylloidea</taxon>
        <taxon>Gryllidae</taxon>
        <taxon>Gryllinae</taxon>
        <taxon>Gryllus</taxon>
    </lineage>
</organism>
<keyword evidence="4" id="KW-1185">Reference proteome</keyword>
<proteinExistence type="predicted"/>
<evidence type="ECO:0000256" key="1">
    <source>
        <dbReference type="SAM" id="MobiDB-lite"/>
    </source>
</evidence>
<dbReference type="PROSITE" id="PS50191">
    <property type="entry name" value="CRAL_TRIO"/>
    <property type="match status" value="1"/>
</dbReference>
<dbReference type="SUPFAM" id="SSF52087">
    <property type="entry name" value="CRAL/TRIO domain"/>
    <property type="match status" value="1"/>
</dbReference>
<dbReference type="SUPFAM" id="SSF46938">
    <property type="entry name" value="CRAL/TRIO N-terminal domain"/>
    <property type="match status" value="1"/>
</dbReference>
<dbReference type="Proteomes" id="UP001378592">
    <property type="component" value="Unassembled WGS sequence"/>
</dbReference>
<dbReference type="InterPro" id="IPR001251">
    <property type="entry name" value="CRAL-TRIO_dom"/>
</dbReference>
<dbReference type="AlphaFoldDB" id="A0AAN9Z0H8"/>
<sequence>MSLLPPNEEQLRKIYEQMGVTEESLDRDVIILQEWLTKQPHLPSPADPRRLQWYLLQTKNSVEESKRLLDAFYTIRSSGNPELFRDRDPLRPELQAAARSTTMAPLPRLTPEGYRIVAFKMLKPEAAIRLPIEYAKISMMSTEIRMLEDVNAGTVLLVDLSGYTTSHLSTLTMPLIRKYSYYTQNIYKSRVKAIHVLNASTLVEKLSNLLRPFLKEKVFKRMCIHPRDNHRLFETLPQDTIPEDYGGTLPSLAELNEKWLEKLISYRDWFHQEEHEQKVDETKRPSNSEQYSGEFGVEGSFRKLNLD</sequence>
<dbReference type="InterPro" id="IPR036273">
    <property type="entry name" value="CRAL/TRIO_N_dom_sf"/>
</dbReference>
<gene>
    <name evidence="3" type="ORF">R5R35_004347</name>
</gene>
<dbReference type="InterPro" id="IPR036865">
    <property type="entry name" value="CRAL-TRIO_dom_sf"/>
</dbReference>
<dbReference type="PANTHER" id="PTHR10174:SF222">
    <property type="entry name" value="GH10083P-RELATED"/>
    <property type="match status" value="1"/>
</dbReference>
<dbReference type="PANTHER" id="PTHR10174">
    <property type="entry name" value="ALPHA-TOCOPHEROL TRANSFER PROTEIN-RELATED"/>
    <property type="match status" value="1"/>
</dbReference>
<evidence type="ECO:0000313" key="3">
    <source>
        <dbReference type="EMBL" id="KAK7863383.1"/>
    </source>
</evidence>
<protein>
    <recommendedName>
        <fullName evidence="2">CRAL-TRIO domain-containing protein</fullName>
    </recommendedName>
</protein>
<dbReference type="CDD" id="cd00170">
    <property type="entry name" value="SEC14"/>
    <property type="match status" value="1"/>
</dbReference>
<reference evidence="3 4" key="1">
    <citation type="submission" date="2024-03" db="EMBL/GenBank/DDBJ databases">
        <title>The genome assembly and annotation of the cricket Gryllus longicercus Weissman &amp; Gray.</title>
        <authorList>
            <person name="Szrajer S."/>
            <person name="Gray D."/>
            <person name="Ylla G."/>
        </authorList>
    </citation>
    <scope>NUCLEOTIDE SEQUENCE [LARGE SCALE GENOMIC DNA]</scope>
    <source>
        <strain evidence="3">DAG 2021-001</strain>
        <tissue evidence="3">Whole body minus gut</tissue>
    </source>
</reference>
<evidence type="ECO:0000313" key="4">
    <source>
        <dbReference type="Proteomes" id="UP001378592"/>
    </source>
</evidence>
<dbReference type="Pfam" id="PF00650">
    <property type="entry name" value="CRAL_TRIO"/>
    <property type="match status" value="1"/>
</dbReference>
<feature type="domain" description="CRAL-TRIO" evidence="2">
    <location>
        <begin position="91"/>
        <end position="253"/>
    </location>
</feature>
<dbReference type="SMART" id="SM00516">
    <property type="entry name" value="SEC14"/>
    <property type="match status" value="1"/>
</dbReference>
<dbReference type="GO" id="GO:0016020">
    <property type="term" value="C:membrane"/>
    <property type="evidence" value="ECO:0007669"/>
    <property type="project" value="TreeGrafter"/>
</dbReference>
<dbReference type="EMBL" id="JAZDUA010000232">
    <property type="protein sequence ID" value="KAK7863383.1"/>
    <property type="molecule type" value="Genomic_DNA"/>
</dbReference>
<dbReference type="GO" id="GO:1902936">
    <property type="term" value="F:phosphatidylinositol bisphosphate binding"/>
    <property type="evidence" value="ECO:0007669"/>
    <property type="project" value="TreeGrafter"/>
</dbReference>
<feature type="compositionally biased region" description="Basic and acidic residues" evidence="1">
    <location>
        <begin position="276"/>
        <end position="286"/>
    </location>
</feature>
<evidence type="ECO:0000259" key="2">
    <source>
        <dbReference type="PROSITE" id="PS50191"/>
    </source>
</evidence>
<name>A0AAN9Z0H8_9ORTH</name>
<accession>A0AAN9Z0H8</accession>
<comment type="caution">
    <text evidence="3">The sequence shown here is derived from an EMBL/GenBank/DDBJ whole genome shotgun (WGS) entry which is preliminary data.</text>
</comment>
<feature type="region of interest" description="Disordered" evidence="1">
    <location>
        <begin position="276"/>
        <end position="307"/>
    </location>
</feature>
<dbReference type="PRINTS" id="PR00180">
    <property type="entry name" value="CRETINALDHBP"/>
</dbReference>